<evidence type="ECO:0000256" key="2">
    <source>
        <dbReference type="ARBA" id="ARBA00002704"/>
    </source>
</evidence>
<dbReference type="InterPro" id="IPR023416">
    <property type="entry name" value="Transthyretin/HIU_hydrolase_d"/>
</dbReference>
<comment type="catalytic activity">
    <reaction evidence="1 7">
        <text>5-hydroxyisourate + H2O = 5-hydroxy-2-oxo-4-ureido-2,5-dihydro-1H-imidazole-5-carboxylate + H(+)</text>
        <dbReference type="Rhea" id="RHEA:23736"/>
        <dbReference type="ChEBI" id="CHEBI:15377"/>
        <dbReference type="ChEBI" id="CHEBI:15378"/>
        <dbReference type="ChEBI" id="CHEBI:18072"/>
        <dbReference type="ChEBI" id="CHEBI:58639"/>
        <dbReference type="EC" id="3.5.2.17"/>
    </reaction>
</comment>
<proteinExistence type="inferred from homology"/>
<accession>A0A0P1KNX0</accession>
<evidence type="ECO:0000313" key="9">
    <source>
        <dbReference type="EMBL" id="CUS21247.1"/>
    </source>
</evidence>
<comment type="function">
    <text evidence="2">Catalyzes the hydrolysis of 5-hydroxyisourate (HIU) to 2-oxo-4-hydroxy-4-carboxy-5-ureidoimidazoline (OHCU).</text>
</comment>
<organism evidence="9 10">
    <name type="scientific">Lachancea quebecensis</name>
    <dbReference type="NCBI Taxonomy" id="1654605"/>
    <lineage>
        <taxon>Eukaryota</taxon>
        <taxon>Fungi</taxon>
        <taxon>Dikarya</taxon>
        <taxon>Ascomycota</taxon>
        <taxon>Saccharomycotina</taxon>
        <taxon>Saccharomycetes</taxon>
        <taxon>Saccharomycetales</taxon>
        <taxon>Saccharomycetaceae</taxon>
        <taxon>Lachancea</taxon>
    </lineage>
</organism>
<dbReference type="CDD" id="cd05822">
    <property type="entry name" value="TLP_HIUase"/>
    <property type="match status" value="1"/>
</dbReference>
<dbReference type="AlphaFoldDB" id="A0A0P1KNX0"/>
<dbReference type="PANTHER" id="PTHR10395">
    <property type="entry name" value="URICASE AND TRANSTHYRETIN-RELATED"/>
    <property type="match status" value="1"/>
</dbReference>
<name>A0A0P1KNX0_9SACH</name>
<evidence type="ECO:0000313" key="10">
    <source>
        <dbReference type="Proteomes" id="UP000236544"/>
    </source>
</evidence>
<dbReference type="PANTHER" id="PTHR10395:SF7">
    <property type="entry name" value="5-HYDROXYISOURATE HYDROLASE"/>
    <property type="match status" value="1"/>
</dbReference>
<comment type="subunit">
    <text evidence="4 7">Homotetramer.</text>
</comment>
<evidence type="ECO:0000256" key="3">
    <source>
        <dbReference type="ARBA" id="ARBA00009850"/>
    </source>
</evidence>
<evidence type="ECO:0000259" key="8">
    <source>
        <dbReference type="Pfam" id="PF00576"/>
    </source>
</evidence>
<evidence type="ECO:0000256" key="4">
    <source>
        <dbReference type="ARBA" id="ARBA00011881"/>
    </source>
</evidence>
<dbReference type="OrthoDB" id="10265230at2759"/>
<dbReference type="Proteomes" id="UP000236544">
    <property type="component" value="Unassembled WGS sequence"/>
</dbReference>
<dbReference type="InterPro" id="IPR014306">
    <property type="entry name" value="Hydroxyisourate_hydrolase"/>
</dbReference>
<keyword evidence="10" id="KW-1185">Reference proteome</keyword>
<gene>
    <name evidence="9" type="ORF">LAQU0_S02e09384g</name>
</gene>
<reference evidence="10" key="1">
    <citation type="submission" date="2015-10" db="EMBL/GenBank/DDBJ databases">
        <authorList>
            <person name="Devillers H."/>
        </authorList>
    </citation>
    <scope>NUCLEOTIDE SEQUENCE [LARGE SCALE GENOMIC DNA]</scope>
</reference>
<dbReference type="Gene3D" id="2.60.40.180">
    <property type="entry name" value="Transthyretin/hydroxyisourate hydrolase domain"/>
    <property type="match status" value="1"/>
</dbReference>
<dbReference type="GO" id="GO:0006144">
    <property type="term" value="P:purine nucleobase metabolic process"/>
    <property type="evidence" value="ECO:0007669"/>
    <property type="project" value="UniProtKB-KW"/>
</dbReference>
<evidence type="ECO:0000256" key="5">
    <source>
        <dbReference type="ARBA" id="ARBA00022631"/>
    </source>
</evidence>
<dbReference type="NCBIfam" id="TIGR02962">
    <property type="entry name" value="hdxy_isourate"/>
    <property type="match status" value="1"/>
</dbReference>
<dbReference type="Pfam" id="PF00576">
    <property type="entry name" value="Transthyretin"/>
    <property type="match status" value="1"/>
</dbReference>
<protein>
    <recommendedName>
        <fullName evidence="7">5-hydroxyisourate hydrolase</fullName>
        <shortName evidence="7">HIU hydrolase</shortName>
        <shortName evidence="7">HIUHase</shortName>
        <ecNumber evidence="7">3.5.2.17</ecNumber>
    </recommendedName>
</protein>
<evidence type="ECO:0000256" key="1">
    <source>
        <dbReference type="ARBA" id="ARBA00001043"/>
    </source>
</evidence>
<evidence type="ECO:0000256" key="6">
    <source>
        <dbReference type="ARBA" id="ARBA00022801"/>
    </source>
</evidence>
<keyword evidence="6 7" id="KW-0378">Hydrolase</keyword>
<evidence type="ECO:0000256" key="7">
    <source>
        <dbReference type="RuleBase" id="RU361270"/>
    </source>
</evidence>
<dbReference type="GO" id="GO:0033971">
    <property type="term" value="F:hydroxyisourate hydrolase activity"/>
    <property type="evidence" value="ECO:0007669"/>
    <property type="project" value="UniProtKB-EC"/>
</dbReference>
<dbReference type="InterPro" id="IPR036817">
    <property type="entry name" value="Transthyretin/HIU_hydrolase_sf"/>
</dbReference>
<feature type="domain" description="Transthyretin/hydroxyisourate hydrolase" evidence="8">
    <location>
        <begin position="8"/>
        <end position="146"/>
    </location>
</feature>
<sequence>MSNSKPPVTCHILDTTSGKPAEDVTCSICFVRTTHENFGFEVSETQPFAAARTNEDGRIGAWIFAPEPSKRALLKELGIYEEGSTLVWKNLVPGTYKIRFQTSRYFQRQNKTCFFPFVEIFFEVNDSRHYHIPLLLSNYAYSTYRGS</sequence>
<dbReference type="EMBL" id="LN890542">
    <property type="protein sequence ID" value="CUS21247.1"/>
    <property type="molecule type" value="Genomic_DNA"/>
</dbReference>
<comment type="similarity">
    <text evidence="3 7">Belongs to the transthyretin family. 5-hydroxyisourate hydrolase subfamily.</text>
</comment>
<keyword evidence="5 7" id="KW-0659">Purine metabolism</keyword>
<dbReference type="SUPFAM" id="SSF49472">
    <property type="entry name" value="Transthyretin (synonym: prealbumin)"/>
    <property type="match status" value="1"/>
</dbReference>
<dbReference type="EC" id="3.5.2.17" evidence="7"/>